<feature type="domain" description="Schlafen AlbA-2" evidence="1">
    <location>
        <begin position="14"/>
        <end position="128"/>
    </location>
</feature>
<keyword evidence="2" id="KW-0347">Helicase</keyword>
<evidence type="ECO:0000313" key="3">
    <source>
        <dbReference type="Proteomes" id="UP000270673"/>
    </source>
</evidence>
<dbReference type="SUPFAM" id="SSF46785">
    <property type="entry name" value="Winged helix' DNA-binding domain"/>
    <property type="match status" value="1"/>
</dbReference>
<evidence type="ECO:0000313" key="2">
    <source>
        <dbReference type="EMBL" id="AZS30443.1"/>
    </source>
</evidence>
<organism evidence="2 3">
    <name type="scientific">Butyricimonas faecalis</name>
    <dbReference type="NCBI Taxonomy" id="2093856"/>
    <lineage>
        <taxon>Bacteria</taxon>
        <taxon>Pseudomonadati</taxon>
        <taxon>Bacteroidota</taxon>
        <taxon>Bacteroidia</taxon>
        <taxon>Bacteroidales</taxon>
        <taxon>Odoribacteraceae</taxon>
        <taxon>Butyricimonas</taxon>
    </lineage>
</organism>
<dbReference type="InterPro" id="IPR038461">
    <property type="entry name" value="Schlafen_AlbA_2_dom_sf"/>
</dbReference>
<dbReference type="OrthoDB" id="1120869at2"/>
<dbReference type="KEGG" id="buy:D8S85_13390"/>
<keyword evidence="2" id="KW-0067">ATP-binding</keyword>
<dbReference type="Proteomes" id="UP000270673">
    <property type="component" value="Chromosome"/>
</dbReference>
<name>A0A3S9VVA3_9BACT</name>
<dbReference type="Gene3D" id="1.10.10.10">
    <property type="entry name" value="Winged helix-like DNA-binding domain superfamily/Winged helix DNA-binding domain"/>
    <property type="match status" value="1"/>
</dbReference>
<dbReference type="InterPro" id="IPR007421">
    <property type="entry name" value="Schlafen_AlbA_2_dom"/>
</dbReference>
<sequence>MDSKELQQIVACGETSTVQFKEHFSNQDSIAAEMVAMSNACGGMILFGIKDKTGEITGLRYPEIQQINSILANIATNLLRPVIYIQTETVIIDDRAVLVARVAEGDNKPYKDLHGVIWTKQGADKRKVMENSEIIRLFQCSGMLYADEQPIPFTSEKDVNGSILDEFIRKEYGREKESFGVPYTELLQNLNILKENRMTLAGLLFFGKNPQQFRPTFMIKAVSFFGNNIAGINYRDSKDITGTLPELFDKGMSFLKANLHSVQAGRGFNSIGQLEISEIALEELLQNALVHRDYTRNAPVRLLIFDNRVEIISPGCLPDGLTVESIKLGTAVVRNPFVANFCAKMMPYRGLGSGIIRALREEPNLEFVNDSERMQFVSVINRVYDDKINDPINVTEGINEGINDPINVTEGINEGINDPINVTEGINEGINDPINIGEGINEIETLILAFLEKKPGAKGGEIIQFLQKGTSTIERYLRSLKEKNLIEYRGSRKTGGYFKK</sequence>
<dbReference type="RefSeq" id="WP_106481096.1">
    <property type="nucleotide sequence ID" value="NZ_CP032819.1"/>
</dbReference>
<reference evidence="2 3" key="1">
    <citation type="submission" date="2018-10" db="EMBL/GenBank/DDBJ databases">
        <title>Butyricimonas faecalis sp. nov., isolated from human faeces and emended description of the genus Butyricimonas.</title>
        <authorList>
            <person name="Le Roy T."/>
            <person name="Van der Smissen P."/>
            <person name="Paquot A."/>
            <person name="Delzenne N."/>
            <person name="Muccioli G."/>
            <person name="Collet J.-F."/>
            <person name="Cani P.D."/>
        </authorList>
    </citation>
    <scope>NUCLEOTIDE SEQUENCE [LARGE SCALE GENOMIC DNA]</scope>
    <source>
        <strain evidence="2 3">H184</strain>
    </source>
</reference>
<dbReference type="InterPro" id="IPR036390">
    <property type="entry name" value="WH_DNA-bd_sf"/>
</dbReference>
<dbReference type="EMBL" id="CP032819">
    <property type="protein sequence ID" value="AZS30443.1"/>
    <property type="molecule type" value="Genomic_DNA"/>
</dbReference>
<evidence type="ECO:0000259" key="1">
    <source>
        <dbReference type="Pfam" id="PF04326"/>
    </source>
</evidence>
<dbReference type="InterPro" id="IPR038475">
    <property type="entry name" value="RecG_C_sf"/>
</dbReference>
<dbReference type="GO" id="GO:0004386">
    <property type="term" value="F:helicase activity"/>
    <property type="evidence" value="ECO:0007669"/>
    <property type="project" value="UniProtKB-KW"/>
</dbReference>
<dbReference type="PANTHER" id="PTHR30595:SF6">
    <property type="entry name" value="SCHLAFEN ALBA-2 DOMAIN-CONTAINING PROTEIN"/>
    <property type="match status" value="1"/>
</dbReference>
<dbReference type="Gene3D" id="3.30.950.30">
    <property type="entry name" value="Schlafen, AAA domain"/>
    <property type="match status" value="1"/>
</dbReference>
<keyword evidence="3" id="KW-1185">Reference proteome</keyword>
<dbReference type="Pfam" id="PF04326">
    <property type="entry name" value="SLFN_AlbA_2"/>
    <property type="match status" value="1"/>
</dbReference>
<dbReference type="Pfam" id="PF13749">
    <property type="entry name" value="HATPase_c_4"/>
    <property type="match status" value="1"/>
</dbReference>
<dbReference type="InterPro" id="IPR036388">
    <property type="entry name" value="WH-like_DNA-bd_sf"/>
</dbReference>
<proteinExistence type="predicted"/>
<dbReference type="Gene3D" id="3.30.565.60">
    <property type="match status" value="1"/>
</dbReference>
<keyword evidence="2" id="KW-0378">Hydrolase</keyword>
<gene>
    <name evidence="2" type="ORF">D8S85_13390</name>
</gene>
<dbReference type="AlphaFoldDB" id="A0A3S9VVA3"/>
<protein>
    <submittedName>
        <fullName evidence="2">ATP-dependent DNA helicase RecG</fullName>
    </submittedName>
</protein>
<accession>A0A3S9VVA3</accession>
<dbReference type="PANTHER" id="PTHR30595">
    <property type="entry name" value="GLPR-RELATED TRANSCRIPTIONAL REPRESSOR"/>
    <property type="match status" value="1"/>
</dbReference>
<keyword evidence="2" id="KW-0547">Nucleotide-binding</keyword>